<comment type="function">
    <text evidence="2">Associates with the EF-Tu.GDP complex and induces the exchange of GDP to GTP. It remains bound to the aminoacyl-tRNA.EF-Tu.GTP complex up to the GTP hydrolysis stage on the ribosome.</text>
</comment>
<keyword evidence="3" id="KW-0648">Protein biosynthesis</keyword>
<protein>
    <recommendedName>
        <fullName evidence="1">Elongation factor Ts</fullName>
    </recommendedName>
</protein>
<dbReference type="PROSITE" id="PS01126">
    <property type="entry name" value="EF_TS_1"/>
    <property type="match status" value="1"/>
</dbReference>
<dbReference type="Gene3D" id="1.10.8.10">
    <property type="entry name" value="DNA helicase RuvA subunit, C-terminal domain"/>
    <property type="match status" value="1"/>
</dbReference>
<evidence type="ECO:0000313" key="4">
    <source>
        <dbReference type="Proteomes" id="UP000259864"/>
    </source>
</evidence>
<dbReference type="AlphaFoldDB" id="A0A3B0P3Q1"/>
<name>A0A3B0P3Q1_9BACT</name>
<dbReference type="SUPFAM" id="SSF46934">
    <property type="entry name" value="UBA-like"/>
    <property type="match status" value="1"/>
</dbReference>
<accession>A0A3B0P3Q1</accession>
<reference evidence="4" key="1">
    <citation type="submission" date="2018-06" db="EMBL/GenBank/DDBJ databases">
        <authorList>
            <consortium name="Pathogen Informatics"/>
        </authorList>
    </citation>
    <scope>NUCLEOTIDE SEQUENCE [LARGE SCALE GENOMIC DNA]</scope>
    <source>
        <strain evidence="4">NCTC10135</strain>
    </source>
</reference>
<gene>
    <name evidence="3" type="primary">tsf_1</name>
    <name evidence="3" type="ORF">NCTC10135_00043</name>
</gene>
<sequence length="39" mass="4562">MSVDLKKIKELRERTNLGFLDVKNALEANDNDIEKSIDW</sequence>
<dbReference type="EMBL" id="LS991949">
    <property type="protein sequence ID" value="SYV89555.1"/>
    <property type="molecule type" value="Genomic_DNA"/>
</dbReference>
<dbReference type="KEGG" id="mala:NCTC10135_00043"/>
<organism evidence="3 4">
    <name type="scientific">Metamycoplasma alkalescens</name>
    <dbReference type="NCBI Taxonomy" id="45363"/>
    <lineage>
        <taxon>Bacteria</taxon>
        <taxon>Bacillati</taxon>
        <taxon>Mycoplasmatota</taxon>
        <taxon>Mycoplasmoidales</taxon>
        <taxon>Metamycoplasmataceae</taxon>
        <taxon>Metamycoplasma</taxon>
    </lineage>
</organism>
<dbReference type="GO" id="GO:0003746">
    <property type="term" value="F:translation elongation factor activity"/>
    <property type="evidence" value="ECO:0007669"/>
    <property type="project" value="UniProtKB-KW"/>
</dbReference>
<evidence type="ECO:0000256" key="2">
    <source>
        <dbReference type="ARBA" id="ARBA00025453"/>
    </source>
</evidence>
<feature type="non-terminal residue" evidence="3">
    <location>
        <position position="39"/>
    </location>
</feature>
<evidence type="ECO:0000313" key="3">
    <source>
        <dbReference type="EMBL" id="SYV89555.1"/>
    </source>
</evidence>
<dbReference type="Proteomes" id="UP000259864">
    <property type="component" value="Chromosome 1"/>
</dbReference>
<keyword evidence="3" id="KW-0251">Elongation factor</keyword>
<dbReference type="InterPro" id="IPR001816">
    <property type="entry name" value="Transl_elong_EFTs/EF1B"/>
</dbReference>
<dbReference type="InterPro" id="IPR018101">
    <property type="entry name" value="Transl_elong_Ts_CS"/>
</dbReference>
<dbReference type="HAMAP" id="MF_00050">
    <property type="entry name" value="EF_Ts"/>
    <property type="match status" value="1"/>
</dbReference>
<dbReference type="CDD" id="cd14275">
    <property type="entry name" value="UBA_EF-Ts"/>
    <property type="match status" value="1"/>
</dbReference>
<evidence type="ECO:0000256" key="1">
    <source>
        <dbReference type="ARBA" id="ARBA00016956"/>
    </source>
</evidence>
<proteinExistence type="inferred from homology"/>
<dbReference type="InterPro" id="IPR009060">
    <property type="entry name" value="UBA-like_sf"/>
</dbReference>